<reference evidence="2" key="3">
    <citation type="submission" date="2025-08" db="UniProtKB">
        <authorList>
            <consortium name="Ensembl"/>
        </authorList>
    </citation>
    <scope>IDENTIFICATION</scope>
</reference>
<dbReference type="AlphaFoldDB" id="A0A3B1K400"/>
<proteinExistence type="predicted"/>
<evidence type="ECO:0000259" key="1">
    <source>
        <dbReference type="PROSITE" id="PS50835"/>
    </source>
</evidence>
<dbReference type="InterPro" id="IPR013106">
    <property type="entry name" value="Ig_V-set"/>
</dbReference>
<name>A0A3B1K400_ASTMX</name>
<dbReference type="InParanoid" id="A0A3B1K400"/>
<dbReference type="GeneTree" id="ENSGT01150000286991"/>
<dbReference type="Pfam" id="PF07686">
    <property type="entry name" value="V-set"/>
    <property type="match status" value="1"/>
</dbReference>
<evidence type="ECO:0000313" key="3">
    <source>
        <dbReference type="Proteomes" id="UP000018467"/>
    </source>
</evidence>
<dbReference type="InterPro" id="IPR013783">
    <property type="entry name" value="Ig-like_fold"/>
</dbReference>
<accession>A0A3B1K400</accession>
<dbReference type="InterPro" id="IPR036179">
    <property type="entry name" value="Ig-like_dom_sf"/>
</dbReference>
<dbReference type="InterPro" id="IPR003599">
    <property type="entry name" value="Ig_sub"/>
</dbReference>
<protein>
    <recommendedName>
        <fullName evidence="1">Ig-like domain-containing protein</fullName>
    </recommendedName>
</protein>
<dbReference type="Ensembl" id="ENSAMXT00000033454.1">
    <property type="protein sequence ID" value="ENSAMXP00000048364.1"/>
    <property type="gene ID" value="ENSAMXG00000029185.1"/>
</dbReference>
<reference evidence="2" key="4">
    <citation type="submission" date="2025-09" db="UniProtKB">
        <authorList>
            <consortium name="Ensembl"/>
        </authorList>
    </citation>
    <scope>IDENTIFICATION</scope>
</reference>
<dbReference type="Bgee" id="ENSAMXG00000029185">
    <property type="expression patterns" value="Expressed in bone element and 5 other cell types or tissues"/>
</dbReference>
<dbReference type="InterPro" id="IPR050150">
    <property type="entry name" value="IgV_Light_Chain"/>
</dbReference>
<feature type="domain" description="Ig-like" evidence="1">
    <location>
        <begin position="1"/>
        <end position="104"/>
    </location>
</feature>
<dbReference type="SMART" id="SM00409">
    <property type="entry name" value="IG"/>
    <property type="match status" value="1"/>
</dbReference>
<keyword evidence="3" id="KW-1185">Reference proteome</keyword>
<reference evidence="3" key="1">
    <citation type="submission" date="2013-03" db="EMBL/GenBank/DDBJ databases">
        <authorList>
            <person name="Jeffery W."/>
            <person name="Warren W."/>
            <person name="Wilson R.K."/>
        </authorList>
    </citation>
    <scope>NUCLEOTIDE SEQUENCE</scope>
    <source>
        <strain evidence="3">female</strain>
    </source>
</reference>
<dbReference type="Proteomes" id="UP000018467">
    <property type="component" value="Unassembled WGS sequence"/>
</dbReference>
<evidence type="ECO:0000313" key="2">
    <source>
        <dbReference type="Ensembl" id="ENSAMXP00000048364.1"/>
    </source>
</evidence>
<dbReference type="PROSITE" id="PS50835">
    <property type="entry name" value="IG_LIKE"/>
    <property type="match status" value="1"/>
</dbReference>
<dbReference type="SMART" id="SM00406">
    <property type="entry name" value="IGv"/>
    <property type="match status" value="1"/>
</dbReference>
<reference evidence="3" key="2">
    <citation type="journal article" date="2014" name="Nat. Commun.">
        <title>The cavefish genome reveals candidate genes for eye loss.</title>
        <authorList>
            <person name="McGaugh S.E."/>
            <person name="Gross J.B."/>
            <person name="Aken B."/>
            <person name="Blin M."/>
            <person name="Borowsky R."/>
            <person name="Chalopin D."/>
            <person name="Hinaux H."/>
            <person name="Jeffery W.R."/>
            <person name="Keene A."/>
            <person name="Ma L."/>
            <person name="Minx P."/>
            <person name="Murphy D."/>
            <person name="O'Quin K.E."/>
            <person name="Retaux S."/>
            <person name="Rohner N."/>
            <person name="Searle S.M."/>
            <person name="Stahl B.A."/>
            <person name="Tabin C."/>
            <person name="Volff J.N."/>
            <person name="Yoshizawa M."/>
            <person name="Warren W.C."/>
        </authorList>
    </citation>
    <scope>NUCLEOTIDE SEQUENCE [LARGE SCALE GENOMIC DNA]</scope>
    <source>
        <strain evidence="3">female</strain>
    </source>
</reference>
<dbReference type="SUPFAM" id="SSF48726">
    <property type="entry name" value="Immunoglobulin"/>
    <property type="match status" value="1"/>
</dbReference>
<dbReference type="InterPro" id="IPR007110">
    <property type="entry name" value="Ig-like_dom"/>
</dbReference>
<organism evidence="2 3">
    <name type="scientific">Astyanax mexicanus</name>
    <name type="common">Blind cave fish</name>
    <name type="synonym">Astyanax fasciatus mexicanus</name>
    <dbReference type="NCBI Taxonomy" id="7994"/>
    <lineage>
        <taxon>Eukaryota</taxon>
        <taxon>Metazoa</taxon>
        <taxon>Chordata</taxon>
        <taxon>Craniata</taxon>
        <taxon>Vertebrata</taxon>
        <taxon>Euteleostomi</taxon>
        <taxon>Actinopterygii</taxon>
        <taxon>Neopterygii</taxon>
        <taxon>Teleostei</taxon>
        <taxon>Ostariophysi</taxon>
        <taxon>Characiformes</taxon>
        <taxon>Characoidei</taxon>
        <taxon>Acestrorhamphidae</taxon>
        <taxon>Acestrorhamphinae</taxon>
        <taxon>Astyanax</taxon>
    </lineage>
</organism>
<dbReference type="PANTHER" id="PTHR23267">
    <property type="entry name" value="IMMUNOGLOBULIN LIGHT CHAIN"/>
    <property type="match status" value="1"/>
</dbReference>
<dbReference type="Gene3D" id="2.60.40.10">
    <property type="entry name" value="Immunoglobulins"/>
    <property type="match status" value="1"/>
</dbReference>
<sequence length="111" mass="12423">IDLVLQVFVEAGQDVTFSCVTRVTFAVLPVVDNSVYLVSWYQVKSGSAPKLLIYRSSSRYSEVPERFSGTNSGYTFTMTISKVQTEDTGDYYCMGVYDRPSGVSFTHVFTQ</sequence>